<evidence type="ECO:0000256" key="3">
    <source>
        <dbReference type="ARBA" id="ARBA00022801"/>
    </source>
</evidence>
<evidence type="ECO:0000256" key="2">
    <source>
        <dbReference type="ARBA" id="ARBA00022670"/>
    </source>
</evidence>
<proteinExistence type="inferred from homology"/>
<dbReference type="Proteomes" id="UP000244066">
    <property type="component" value="Unassembled WGS sequence"/>
</dbReference>
<dbReference type="InterPro" id="IPR001940">
    <property type="entry name" value="Peptidase_S1C"/>
</dbReference>
<dbReference type="Gene3D" id="2.40.10.120">
    <property type="match status" value="1"/>
</dbReference>
<dbReference type="GO" id="GO:0004252">
    <property type="term" value="F:serine-type endopeptidase activity"/>
    <property type="evidence" value="ECO:0007669"/>
    <property type="project" value="InterPro"/>
</dbReference>
<dbReference type="Pfam" id="PF13180">
    <property type="entry name" value="PDZ_2"/>
    <property type="match status" value="1"/>
</dbReference>
<protein>
    <submittedName>
        <fullName evidence="5">Trypsin</fullName>
    </submittedName>
</protein>
<name>A0A2R7Y263_9ARCH</name>
<gene>
    <name evidence="5" type="ORF">B9J98_06255</name>
</gene>
<accession>A0A2R7Y263</accession>
<comment type="similarity">
    <text evidence="1">Belongs to the peptidase S1C family.</text>
</comment>
<evidence type="ECO:0000256" key="1">
    <source>
        <dbReference type="ARBA" id="ARBA00010541"/>
    </source>
</evidence>
<dbReference type="SUPFAM" id="SSF50156">
    <property type="entry name" value="PDZ domain-like"/>
    <property type="match status" value="1"/>
</dbReference>
<evidence type="ECO:0000313" key="6">
    <source>
        <dbReference type="Proteomes" id="UP000244066"/>
    </source>
</evidence>
<dbReference type="EMBL" id="NDWU01000017">
    <property type="protein sequence ID" value="PUA31447.1"/>
    <property type="molecule type" value="Genomic_DNA"/>
</dbReference>
<dbReference type="InterPro" id="IPR009003">
    <property type="entry name" value="Peptidase_S1_PA"/>
</dbReference>
<keyword evidence="3" id="KW-0378">Hydrolase</keyword>
<dbReference type="PROSITE" id="PS50106">
    <property type="entry name" value="PDZ"/>
    <property type="match status" value="1"/>
</dbReference>
<reference evidence="5 6" key="1">
    <citation type="submission" date="2017-04" db="EMBL/GenBank/DDBJ databases">
        <title>Draft Aigarchaeota genome from a New Zealand hot spring.</title>
        <authorList>
            <person name="Reysenbach A.-L."/>
            <person name="Donaho J.A."/>
            <person name="Gerhart J."/>
            <person name="Kelley J.F."/>
            <person name="Kouba K."/>
            <person name="Podar M."/>
            <person name="Stott M."/>
        </authorList>
    </citation>
    <scope>NUCLEOTIDE SEQUENCE [LARGE SCALE GENOMIC DNA]</scope>
    <source>
        <strain evidence="5">NZ13_MG1</strain>
    </source>
</reference>
<dbReference type="InterPro" id="IPR036034">
    <property type="entry name" value="PDZ_sf"/>
</dbReference>
<comment type="caution">
    <text evidence="5">The sequence shown here is derived from an EMBL/GenBank/DDBJ whole genome shotgun (WGS) entry which is preliminary data.</text>
</comment>
<dbReference type="Gene3D" id="2.30.42.10">
    <property type="match status" value="1"/>
</dbReference>
<dbReference type="InterPro" id="IPR001478">
    <property type="entry name" value="PDZ"/>
</dbReference>
<dbReference type="PRINTS" id="PR00834">
    <property type="entry name" value="PROTEASES2C"/>
</dbReference>
<dbReference type="SUPFAM" id="SSF50494">
    <property type="entry name" value="Trypsin-like serine proteases"/>
    <property type="match status" value="1"/>
</dbReference>
<dbReference type="PANTHER" id="PTHR22939">
    <property type="entry name" value="SERINE PROTEASE FAMILY S1C HTRA-RELATED"/>
    <property type="match status" value="1"/>
</dbReference>
<evidence type="ECO:0000313" key="5">
    <source>
        <dbReference type="EMBL" id="PUA31447.1"/>
    </source>
</evidence>
<dbReference type="PANTHER" id="PTHR22939:SF129">
    <property type="entry name" value="SERINE PROTEASE HTRA2, MITOCHONDRIAL"/>
    <property type="match status" value="1"/>
</dbReference>
<keyword evidence="2" id="KW-0645">Protease</keyword>
<sequence length="314" mass="33061">MVAIDEDTITSAIEKVIDSVVNVSVVHLLQISPFETAPVSGVGSGVVFDSNGYIMTNAHVVEAAQRINVTLYSGEVLSGEVIGKDVSTDIAIIKVEREGLQAAKLGDSSKLRVGQFVIAIGNPFGLAGGPTVTTGVISALNRNIQTRFGLMEGLVQTDAAINPGNSGGPLVNLAGEVIAITTAIIPFAQGIGFAIPINTAKRVADDIISVGYVRRPWLGIIGVSLNPTISAYYNFPVDEGVLVYRVAPNSPAHLAGIRESDIIVAIDGESVNSIELLKKKIETKKVGADVEISLVRGLSLMKVRVRLLAFRPPE</sequence>
<dbReference type="AlphaFoldDB" id="A0A2R7Y263"/>
<evidence type="ECO:0000259" key="4">
    <source>
        <dbReference type="PROSITE" id="PS50106"/>
    </source>
</evidence>
<dbReference type="GO" id="GO:0006508">
    <property type="term" value="P:proteolysis"/>
    <property type="evidence" value="ECO:0007669"/>
    <property type="project" value="UniProtKB-KW"/>
</dbReference>
<dbReference type="SMART" id="SM00228">
    <property type="entry name" value="PDZ"/>
    <property type="match status" value="1"/>
</dbReference>
<feature type="domain" description="PDZ" evidence="4">
    <location>
        <begin position="219"/>
        <end position="298"/>
    </location>
</feature>
<organism evidence="5 6">
    <name type="scientific">Candidatus Terraquivivens tikiterensis</name>
    <dbReference type="NCBI Taxonomy" id="1980982"/>
    <lineage>
        <taxon>Archaea</taxon>
        <taxon>Nitrososphaerota</taxon>
        <taxon>Candidatus Wolframiiraptoraceae</taxon>
        <taxon>Candidatus Terraquivivens</taxon>
    </lineage>
</organism>
<dbReference type="Pfam" id="PF13365">
    <property type="entry name" value="Trypsin_2"/>
    <property type="match status" value="1"/>
</dbReference>